<dbReference type="EMBL" id="JBHTIR010002309">
    <property type="protein sequence ID" value="MFD0853610.1"/>
    <property type="molecule type" value="Genomic_DNA"/>
</dbReference>
<evidence type="ECO:0000313" key="1">
    <source>
        <dbReference type="EMBL" id="MFD0853610.1"/>
    </source>
</evidence>
<gene>
    <name evidence="1" type="ORF">ACFQ07_15340</name>
</gene>
<name>A0ABW3CGJ6_9ACTN</name>
<protein>
    <recommendedName>
        <fullName evidence="3">DUF1508 domain-containing protein</fullName>
    </recommendedName>
</protein>
<keyword evidence="2" id="KW-1185">Reference proteome</keyword>
<proteinExistence type="predicted"/>
<comment type="caution">
    <text evidence="1">The sequence shown here is derived from an EMBL/GenBank/DDBJ whole genome shotgun (WGS) entry which is preliminary data.</text>
</comment>
<sequence length="49" mass="5435">MRINRDTDDGAWWFLTGNGEPLAEARRVEDAAVRVLRVLSRPAPSQAGL</sequence>
<evidence type="ECO:0008006" key="3">
    <source>
        <dbReference type="Google" id="ProtNLM"/>
    </source>
</evidence>
<dbReference type="Proteomes" id="UP001597083">
    <property type="component" value="Unassembled WGS sequence"/>
</dbReference>
<organism evidence="1 2">
    <name type="scientific">Actinomadura adrarensis</name>
    <dbReference type="NCBI Taxonomy" id="1819600"/>
    <lineage>
        <taxon>Bacteria</taxon>
        <taxon>Bacillati</taxon>
        <taxon>Actinomycetota</taxon>
        <taxon>Actinomycetes</taxon>
        <taxon>Streptosporangiales</taxon>
        <taxon>Thermomonosporaceae</taxon>
        <taxon>Actinomadura</taxon>
    </lineage>
</organism>
<reference evidence="2" key="1">
    <citation type="journal article" date="2019" name="Int. J. Syst. Evol. Microbiol.">
        <title>The Global Catalogue of Microorganisms (GCM) 10K type strain sequencing project: providing services to taxonomists for standard genome sequencing and annotation.</title>
        <authorList>
            <consortium name="The Broad Institute Genomics Platform"/>
            <consortium name="The Broad Institute Genome Sequencing Center for Infectious Disease"/>
            <person name="Wu L."/>
            <person name="Ma J."/>
        </authorList>
    </citation>
    <scope>NUCLEOTIDE SEQUENCE [LARGE SCALE GENOMIC DNA]</scope>
    <source>
        <strain evidence="2">JCM 31696</strain>
    </source>
</reference>
<evidence type="ECO:0000313" key="2">
    <source>
        <dbReference type="Proteomes" id="UP001597083"/>
    </source>
</evidence>
<accession>A0ABW3CGJ6</accession>